<dbReference type="EMBL" id="WRXN01000005">
    <property type="protein sequence ID" value="MVT09352.1"/>
    <property type="molecule type" value="Genomic_DNA"/>
</dbReference>
<dbReference type="Gene3D" id="2.40.50.1020">
    <property type="entry name" value="LytTr DNA-binding domain"/>
    <property type="match status" value="1"/>
</dbReference>
<keyword evidence="1" id="KW-0597">Phosphoprotein</keyword>
<dbReference type="PROSITE" id="PS50110">
    <property type="entry name" value="RESPONSE_REGULATORY"/>
    <property type="match status" value="1"/>
</dbReference>
<dbReference type="PANTHER" id="PTHR37299">
    <property type="entry name" value="TRANSCRIPTIONAL REGULATOR-RELATED"/>
    <property type="match status" value="1"/>
</dbReference>
<dbReference type="Proteomes" id="UP000461730">
    <property type="component" value="Unassembled WGS sequence"/>
</dbReference>
<gene>
    <name evidence="4" type="ORF">GO493_13865</name>
</gene>
<evidence type="ECO:0000259" key="2">
    <source>
        <dbReference type="PROSITE" id="PS50110"/>
    </source>
</evidence>
<dbReference type="InterPro" id="IPR046947">
    <property type="entry name" value="LytR-like"/>
</dbReference>
<evidence type="ECO:0000259" key="3">
    <source>
        <dbReference type="PROSITE" id="PS50930"/>
    </source>
</evidence>
<feature type="domain" description="HTH LytTR-type" evidence="3">
    <location>
        <begin position="137"/>
        <end position="236"/>
    </location>
</feature>
<proteinExistence type="predicted"/>
<evidence type="ECO:0000313" key="5">
    <source>
        <dbReference type="Proteomes" id="UP000461730"/>
    </source>
</evidence>
<dbReference type="PANTHER" id="PTHR37299:SF1">
    <property type="entry name" value="STAGE 0 SPORULATION PROTEIN A HOMOLOG"/>
    <property type="match status" value="1"/>
</dbReference>
<evidence type="ECO:0000256" key="1">
    <source>
        <dbReference type="PROSITE-ProRule" id="PRU00169"/>
    </source>
</evidence>
<dbReference type="InterPro" id="IPR001789">
    <property type="entry name" value="Sig_transdc_resp-reg_receiver"/>
</dbReference>
<name>A0A7K1U4S0_9BACT</name>
<feature type="domain" description="Response regulatory" evidence="2">
    <location>
        <begin position="6"/>
        <end position="117"/>
    </location>
</feature>
<dbReference type="AlphaFoldDB" id="A0A7K1U4S0"/>
<dbReference type="SUPFAM" id="SSF52172">
    <property type="entry name" value="CheY-like"/>
    <property type="match status" value="1"/>
</dbReference>
<dbReference type="SMART" id="SM00448">
    <property type="entry name" value="REC"/>
    <property type="match status" value="1"/>
</dbReference>
<dbReference type="Pfam" id="PF04397">
    <property type="entry name" value="LytTR"/>
    <property type="match status" value="1"/>
</dbReference>
<dbReference type="GO" id="GO:0000156">
    <property type="term" value="F:phosphorelay response regulator activity"/>
    <property type="evidence" value="ECO:0007669"/>
    <property type="project" value="InterPro"/>
</dbReference>
<dbReference type="RefSeq" id="WP_157306784.1">
    <property type="nucleotide sequence ID" value="NZ_WRXN01000005.1"/>
</dbReference>
<reference evidence="4 5" key="1">
    <citation type="submission" date="2019-12" db="EMBL/GenBank/DDBJ databases">
        <title>Chitinophaga sp. strain ysch24 (GDMCC 1.1355), whole genome shotgun sequence.</title>
        <authorList>
            <person name="Zhang X."/>
        </authorList>
    </citation>
    <scope>NUCLEOTIDE SEQUENCE [LARGE SCALE GENOMIC DNA]</scope>
    <source>
        <strain evidence="5">ysch24</strain>
    </source>
</reference>
<organism evidence="4 5">
    <name type="scientific">Chitinophaga tropicalis</name>
    <dbReference type="NCBI Taxonomy" id="2683588"/>
    <lineage>
        <taxon>Bacteria</taxon>
        <taxon>Pseudomonadati</taxon>
        <taxon>Bacteroidota</taxon>
        <taxon>Chitinophagia</taxon>
        <taxon>Chitinophagales</taxon>
        <taxon>Chitinophagaceae</taxon>
        <taxon>Chitinophaga</taxon>
    </lineage>
</organism>
<dbReference type="InterPro" id="IPR011006">
    <property type="entry name" value="CheY-like_superfamily"/>
</dbReference>
<comment type="caution">
    <text evidence="4">The sequence shown here is derived from an EMBL/GenBank/DDBJ whole genome shotgun (WGS) entry which is preliminary data.</text>
</comment>
<accession>A0A7K1U4S0</accession>
<dbReference type="GO" id="GO:0003677">
    <property type="term" value="F:DNA binding"/>
    <property type="evidence" value="ECO:0007669"/>
    <property type="project" value="InterPro"/>
</dbReference>
<dbReference type="SMART" id="SM00850">
    <property type="entry name" value="LytTR"/>
    <property type="match status" value="1"/>
</dbReference>
<sequence>MSEPLRCIIVDDEEGAHLVIGHYLQGMRCLTLCGTFYNAIEAMDHIYRNPVDLVFLDINMPGLSGMEMLEAMSNPPLIILTTAYSEYALEGYKYQVVDYLVKPIELPKFVAAVNKVFSRYKPRVVAAPHAPAFPDFLMLKVEGDMLRIMLENISYIQSWGNYIKVHTNDTIYISAATTTEIEQKLDRSRFRRIHKSYIVALDQVQRITGTQVCLKNNTTLPVGNTFRRELLEYFQGNLLK</sequence>
<evidence type="ECO:0000313" key="4">
    <source>
        <dbReference type="EMBL" id="MVT09352.1"/>
    </source>
</evidence>
<dbReference type="PROSITE" id="PS50930">
    <property type="entry name" value="HTH_LYTTR"/>
    <property type="match status" value="1"/>
</dbReference>
<feature type="modified residue" description="4-aspartylphosphate" evidence="1">
    <location>
        <position position="57"/>
    </location>
</feature>
<dbReference type="Gene3D" id="3.40.50.2300">
    <property type="match status" value="1"/>
</dbReference>
<keyword evidence="5" id="KW-1185">Reference proteome</keyword>
<dbReference type="InterPro" id="IPR007492">
    <property type="entry name" value="LytTR_DNA-bd_dom"/>
</dbReference>
<dbReference type="Pfam" id="PF00072">
    <property type="entry name" value="Response_reg"/>
    <property type="match status" value="1"/>
</dbReference>
<protein>
    <submittedName>
        <fullName evidence="4">Response regulator</fullName>
    </submittedName>
</protein>